<reference evidence="1" key="1">
    <citation type="journal article" date="2015" name="Nature">
        <title>Complex archaea that bridge the gap between prokaryotes and eukaryotes.</title>
        <authorList>
            <person name="Spang A."/>
            <person name="Saw J.H."/>
            <person name="Jorgensen S.L."/>
            <person name="Zaremba-Niedzwiedzka K."/>
            <person name="Martijn J."/>
            <person name="Lind A.E."/>
            <person name="van Eijk R."/>
            <person name="Schleper C."/>
            <person name="Guy L."/>
            <person name="Ettema T.J."/>
        </authorList>
    </citation>
    <scope>NUCLEOTIDE SEQUENCE</scope>
</reference>
<gene>
    <name evidence="1" type="ORF">LCGC14_2138120</name>
</gene>
<accession>A0A0F9GVG4</accession>
<organism evidence="1">
    <name type="scientific">marine sediment metagenome</name>
    <dbReference type="NCBI Taxonomy" id="412755"/>
    <lineage>
        <taxon>unclassified sequences</taxon>
        <taxon>metagenomes</taxon>
        <taxon>ecological metagenomes</taxon>
    </lineage>
</organism>
<evidence type="ECO:0000313" key="1">
    <source>
        <dbReference type="EMBL" id="KKL67122.1"/>
    </source>
</evidence>
<name>A0A0F9GVG4_9ZZZZ</name>
<comment type="caution">
    <text evidence="1">The sequence shown here is derived from an EMBL/GenBank/DDBJ whole genome shotgun (WGS) entry which is preliminary data.</text>
</comment>
<dbReference type="EMBL" id="LAZR01026976">
    <property type="protein sequence ID" value="KKL67122.1"/>
    <property type="molecule type" value="Genomic_DNA"/>
</dbReference>
<protein>
    <submittedName>
        <fullName evidence="1">Uncharacterized protein</fullName>
    </submittedName>
</protein>
<dbReference type="AlphaFoldDB" id="A0A0F9GVG4"/>
<sequence length="166" mass="18768">MSGHSRNWDVCFEDRPAQMGAVEKVVWEAWLKKFVDYYERFGLNVPISPDPAHEKLLRVGSNGTLKHPEPYKIDAVGGSGEECEIIEVKDVGNMTAIGQLLTYVILFQDQYKGYAKMHLRLVCRRCPPAIEMSCRMYGINIDVMEEEVAEAVKPFRNQKVGESVAG</sequence>
<proteinExistence type="predicted"/>